<evidence type="ECO:0000313" key="2">
    <source>
        <dbReference type="Proteomes" id="UP000645828"/>
    </source>
</evidence>
<name>A0A811Y369_NYCPR</name>
<protein>
    <submittedName>
        <fullName evidence="1">(raccoon dog) hypothetical protein</fullName>
    </submittedName>
</protein>
<dbReference type="AlphaFoldDB" id="A0A811Y369"/>
<gene>
    <name evidence="1" type="ORF">NYPRO_LOCUS3973</name>
</gene>
<dbReference type="Proteomes" id="UP000645828">
    <property type="component" value="Unassembled WGS sequence"/>
</dbReference>
<reference evidence="1" key="1">
    <citation type="submission" date="2020-12" db="EMBL/GenBank/DDBJ databases">
        <authorList>
            <consortium name="Molecular Ecology Group"/>
        </authorList>
    </citation>
    <scope>NUCLEOTIDE SEQUENCE</scope>
    <source>
        <strain evidence="1">TBG_1078</strain>
    </source>
</reference>
<comment type="caution">
    <text evidence="1">The sequence shown here is derived from an EMBL/GenBank/DDBJ whole genome shotgun (WGS) entry which is preliminary data.</text>
</comment>
<dbReference type="EMBL" id="CAJHUB010000661">
    <property type="protein sequence ID" value="CAD7671178.1"/>
    <property type="molecule type" value="Genomic_DNA"/>
</dbReference>
<accession>A0A811Y369</accession>
<keyword evidence="2" id="KW-1185">Reference proteome</keyword>
<evidence type="ECO:0000313" key="1">
    <source>
        <dbReference type="EMBL" id="CAD7671178.1"/>
    </source>
</evidence>
<organism evidence="1 2">
    <name type="scientific">Nyctereutes procyonoides</name>
    <name type="common">Raccoon dog</name>
    <name type="synonym">Canis procyonoides</name>
    <dbReference type="NCBI Taxonomy" id="34880"/>
    <lineage>
        <taxon>Eukaryota</taxon>
        <taxon>Metazoa</taxon>
        <taxon>Chordata</taxon>
        <taxon>Craniata</taxon>
        <taxon>Vertebrata</taxon>
        <taxon>Euteleostomi</taxon>
        <taxon>Mammalia</taxon>
        <taxon>Eutheria</taxon>
        <taxon>Laurasiatheria</taxon>
        <taxon>Carnivora</taxon>
        <taxon>Caniformia</taxon>
        <taxon>Canidae</taxon>
        <taxon>Nyctereutes</taxon>
    </lineage>
</organism>
<proteinExistence type="predicted"/>
<sequence length="89" mass="9971">MDVPPGSPDGAYPPSLVYTDHPIPSFQLSICPNFAPRPFCWPQNSPFWLLPKWQHPFANIYSLCPIMESQILSTSFTVNSFGSSSPQRT</sequence>